<reference evidence="1" key="1">
    <citation type="submission" date="2018-05" db="EMBL/GenBank/DDBJ databases">
        <authorList>
            <person name="Lanie J.A."/>
            <person name="Ng W.-L."/>
            <person name="Kazmierczak K.M."/>
            <person name="Andrzejewski T.M."/>
            <person name="Davidsen T.M."/>
            <person name="Wayne K.J."/>
            <person name="Tettelin H."/>
            <person name="Glass J.I."/>
            <person name="Rusch D."/>
            <person name="Podicherti R."/>
            <person name="Tsui H.-C.T."/>
            <person name="Winkler M.E."/>
        </authorList>
    </citation>
    <scope>NUCLEOTIDE SEQUENCE</scope>
</reference>
<accession>A0A381V9D8</accession>
<sequence>MAGHKTSRGLKSENHKRYYNGHEIKPTMYVTTNGKQTLCGTANDELIVDSEGKPIPFRNINCD</sequence>
<dbReference type="EMBL" id="UINC01008067">
    <property type="protein sequence ID" value="SVA36358.1"/>
    <property type="molecule type" value="Genomic_DNA"/>
</dbReference>
<protein>
    <submittedName>
        <fullName evidence="1">Uncharacterized protein</fullName>
    </submittedName>
</protein>
<organism evidence="1">
    <name type="scientific">marine metagenome</name>
    <dbReference type="NCBI Taxonomy" id="408172"/>
    <lineage>
        <taxon>unclassified sequences</taxon>
        <taxon>metagenomes</taxon>
        <taxon>ecological metagenomes</taxon>
    </lineage>
</organism>
<name>A0A381V9D8_9ZZZZ</name>
<evidence type="ECO:0000313" key="1">
    <source>
        <dbReference type="EMBL" id="SVA36358.1"/>
    </source>
</evidence>
<proteinExistence type="predicted"/>
<gene>
    <name evidence="1" type="ORF">METZ01_LOCUS89212</name>
</gene>
<dbReference type="AlphaFoldDB" id="A0A381V9D8"/>